<dbReference type="OrthoDB" id="9809312at2"/>
<name>A0A086XRY8_9RHOB</name>
<dbReference type="eggNOG" id="COG3255">
    <property type="taxonomic scope" value="Bacteria"/>
</dbReference>
<gene>
    <name evidence="2" type="ORF">CG50_08055</name>
</gene>
<feature type="domain" description="SCP2" evidence="1">
    <location>
        <begin position="23"/>
        <end position="93"/>
    </location>
</feature>
<dbReference type="AlphaFoldDB" id="A0A086XRY8"/>
<evidence type="ECO:0000313" key="3">
    <source>
        <dbReference type="Proteomes" id="UP000028824"/>
    </source>
</evidence>
<evidence type="ECO:0000259" key="1">
    <source>
        <dbReference type="Pfam" id="PF02036"/>
    </source>
</evidence>
<comment type="caution">
    <text evidence="2">The sequence shown here is derived from an EMBL/GenBank/DDBJ whole genome shotgun (WGS) entry which is preliminary data.</text>
</comment>
<sequence>MSDVIDKAVERLAVRLPEGFETTAKFVIAGEGAIMVDAQGVRAGDEPAAVTLSADTATFRGMLEGRVNPMTAFMTGKLKVEGPMTLAMKLGKAMA</sequence>
<proteinExistence type="predicted"/>
<dbReference type="Proteomes" id="UP000028824">
    <property type="component" value="Unassembled WGS sequence"/>
</dbReference>
<organism evidence="2 3">
    <name type="scientific">Paenirhodobacter enshiensis</name>
    <dbReference type="NCBI Taxonomy" id="1105367"/>
    <lineage>
        <taxon>Bacteria</taxon>
        <taxon>Pseudomonadati</taxon>
        <taxon>Pseudomonadota</taxon>
        <taxon>Alphaproteobacteria</taxon>
        <taxon>Rhodobacterales</taxon>
        <taxon>Rhodobacter group</taxon>
        <taxon>Paenirhodobacter</taxon>
    </lineage>
</organism>
<accession>A0A086XRY8</accession>
<dbReference type="Gene3D" id="3.30.1050.10">
    <property type="entry name" value="SCP2 sterol-binding domain"/>
    <property type="match status" value="1"/>
</dbReference>
<dbReference type="STRING" id="1105367.CG50_08055"/>
<reference evidence="2 3" key="1">
    <citation type="submission" date="2014-03" db="EMBL/GenBank/DDBJ databases">
        <title>Genome of Paenirhodobacter enshiensis DW2-9.</title>
        <authorList>
            <person name="Wang D."/>
            <person name="Wang G."/>
        </authorList>
    </citation>
    <scope>NUCLEOTIDE SEQUENCE [LARGE SCALE GENOMIC DNA]</scope>
    <source>
        <strain evidence="2 3">DW2-9</strain>
    </source>
</reference>
<dbReference type="EMBL" id="JFZB01000035">
    <property type="protein sequence ID" value="KFI24788.1"/>
    <property type="molecule type" value="Genomic_DNA"/>
</dbReference>
<dbReference type="RefSeq" id="WP_036639379.1">
    <property type="nucleotide sequence ID" value="NZ_JAYRGJ010000020.1"/>
</dbReference>
<dbReference type="InterPro" id="IPR003033">
    <property type="entry name" value="SCP2_sterol-bd_dom"/>
</dbReference>
<evidence type="ECO:0000313" key="2">
    <source>
        <dbReference type="EMBL" id="KFI24788.1"/>
    </source>
</evidence>
<dbReference type="InterPro" id="IPR036527">
    <property type="entry name" value="SCP2_sterol-bd_dom_sf"/>
</dbReference>
<protein>
    <submittedName>
        <fullName evidence="2">Sterol carrier family protein</fullName>
    </submittedName>
</protein>
<dbReference type="SUPFAM" id="SSF55718">
    <property type="entry name" value="SCP-like"/>
    <property type="match status" value="1"/>
</dbReference>
<keyword evidence="3" id="KW-1185">Reference proteome</keyword>
<dbReference type="Pfam" id="PF02036">
    <property type="entry name" value="SCP2"/>
    <property type="match status" value="1"/>
</dbReference>